<evidence type="ECO:0000313" key="3">
    <source>
        <dbReference type="EMBL" id="KAB4456975.1"/>
    </source>
</evidence>
<proteinExistence type="predicted"/>
<accession>A0A7J5K1L6</accession>
<feature type="transmembrane region" description="Helical" evidence="2">
    <location>
        <begin position="41"/>
        <end position="62"/>
    </location>
</feature>
<evidence type="ECO:0000256" key="2">
    <source>
        <dbReference type="SAM" id="Phobius"/>
    </source>
</evidence>
<keyword evidence="2" id="KW-1133">Transmembrane helix</keyword>
<dbReference type="InterPro" id="IPR032774">
    <property type="entry name" value="WG_beta_rep"/>
</dbReference>
<feature type="region of interest" description="Disordered" evidence="1">
    <location>
        <begin position="314"/>
        <end position="334"/>
    </location>
</feature>
<evidence type="ECO:0000256" key="1">
    <source>
        <dbReference type="SAM" id="MobiDB-lite"/>
    </source>
</evidence>
<dbReference type="Pfam" id="PF14903">
    <property type="entry name" value="WG_beta_rep"/>
    <property type="match status" value="2"/>
</dbReference>
<gene>
    <name evidence="3" type="ORF">GAN75_09540</name>
</gene>
<evidence type="ECO:0000313" key="4">
    <source>
        <dbReference type="Proteomes" id="UP000436825"/>
    </source>
</evidence>
<keyword evidence="2" id="KW-0472">Membrane</keyword>
<sequence length="396" mass="45380">MKRAFILFWHGLTALLAGIANWFTVILGMRDDSRYGKLIRRVVGTCFSLIMIMLAAAVIYGVGKAFYEELPRDVRFGDDYYDSQYISRNATYYSKAYWDEDGYIRTHDGKKTITGIKWIAKPLGMDSLICYSDGKKRGYFNMFTGKPVIEPQYDHAWIFSDGLASVDDGGWIKFIDASGKVVIDLKIPYMPGTDGYVFHNDRCIIHNDRRDRFGLIDKQGKWVLKPEYFSIYPSGKYWVIDNGIGKSVLDSTLNIVIPFTKGRVWVCDEYICVTLSNHIMQRYNLNGELINDFYINDVSRLTYESDELRYTTSKNYNEEGTLASETEDAEPQPVEKMAKCRRYEAESGWYGLMTADGKVITPPSYSEIKAIGYDTYLCKDNDEDGVILNGKGERIQ</sequence>
<protein>
    <submittedName>
        <fullName evidence="3">WG repeat-containing protein</fullName>
    </submittedName>
</protein>
<keyword evidence="2" id="KW-0812">Transmembrane</keyword>
<dbReference type="PANTHER" id="PTHR37841:SF1">
    <property type="entry name" value="DUF3298 DOMAIN-CONTAINING PROTEIN"/>
    <property type="match status" value="1"/>
</dbReference>
<dbReference type="AlphaFoldDB" id="A0A7J5K1L6"/>
<dbReference type="PANTHER" id="PTHR37841">
    <property type="entry name" value="GLR2918 PROTEIN"/>
    <property type="match status" value="1"/>
</dbReference>
<comment type="caution">
    <text evidence="3">The sequence shown here is derived from an EMBL/GenBank/DDBJ whole genome shotgun (WGS) entry which is preliminary data.</text>
</comment>
<feature type="transmembrane region" description="Helical" evidence="2">
    <location>
        <begin position="6"/>
        <end position="29"/>
    </location>
</feature>
<dbReference type="Proteomes" id="UP000436825">
    <property type="component" value="Unassembled WGS sequence"/>
</dbReference>
<reference evidence="3 4" key="1">
    <citation type="journal article" date="2019" name="Nat. Med.">
        <title>A library of human gut bacterial isolates paired with longitudinal multiomics data enables mechanistic microbiome research.</title>
        <authorList>
            <person name="Poyet M."/>
            <person name="Groussin M."/>
            <person name="Gibbons S.M."/>
            <person name="Avila-Pacheco J."/>
            <person name="Jiang X."/>
            <person name="Kearney S.M."/>
            <person name="Perrotta A.R."/>
            <person name="Berdy B."/>
            <person name="Zhao S."/>
            <person name="Lieberman T.D."/>
            <person name="Swanson P.K."/>
            <person name="Smith M."/>
            <person name="Roesemann S."/>
            <person name="Alexander J.E."/>
            <person name="Rich S.A."/>
            <person name="Livny J."/>
            <person name="Vlamakis H."/>
            <person name="Clish C."/>
            <person name="Bullock K."/>
            <person name="Deik A."/>
            <person name="Scott J."/>
            <person name="Pierce K.A."/>
            <person name="Xavier R.J."/>
            <person name="Alm E.J."/>
        </authorList>
    </citation>
    <scope>NUCLEOTIDE SEQUENCE [LARGE SCALE GENOMIC DNA]</scope>
    <source>
        <strain evidence="3 4">BIOML-A160</strain>
    </source>
</reference>
<name>A0A7J5K1L6_BACT4</name>
<organism evidence="3 4">
    <name type="scientific">Bacteroides thetaiotaomicron</name>
    <dbReference type="NCBI Taxonomy" id="818"/>
    <lineage>
        <taxon>Bacteria</taxon>
        <taxon>Pseudomonadati</taxon>
        <taxon>Bacteroidota</taxon>
        <taxon>Bacteroidia</taxon>
        <taxon>Bacteroidales</taxon>
        <taxon>Bacteroidaceae</taxon>
        <taxon>Bacteroides</taxon>
    </lineage>
</organism>
<dbReference type="EMBL" id="WCRW01000005">
    <property type="protein sequence ID" value="KAB4456975.1"/>
    <property type="molecule type" value="Genomic_DNA"/>
</dbReference>